<organism evidence="2 3">
    <name type="scientific">Ceratopteris richardii</name>
    <name type="common">Triangle waterfern</name>
    <dbReference type="NCBI Taxonomy" id="49495"/>
    <lineage>
        <taxon>Eukaryota</taxon>
        <taxon>Viridiplantae</taxon>
        <taxon>Streptophyta</taxon>
        <taxon>Embryophyta</taxon>
        <taxon>Tracheophyta</taxon>
        <taxon>Polypodiopsida</taxon>
        <taxon>Polypodiidae</taxon>
        <taxon>Polypodiales</taxon>
        <taxon>Pteridineae</taxon>
        <taxon>Pteridaceae</taxon>
        <taxon>Parkerioideae</taxon>
        <taxon>Ceratopteris</taxon>
    </lineage>
</organism>
<dbReference type="Proteomes" id="UP000825935">
    <property type="component" value="Chromosome 17"/>
</dbReference>
<sequence>MSVVNRLQPSQLAEEQRSAARQLRRLHDDIQYTITAPSDIQRNIPDLLYSLQQRLRALDKAFPIPLPLSRGLERFPRTVTPPALLTVEASASDSDIVTPQLNREHLTFTRVLGTSQILDKSRLHNLQRLASQIRSSETNMYLEWATNVVKVNKIFAILAPSLAALACLLNTASVLQGGVHSYWTGILAAICSIFCVFIGSMSNDLQLGAVSEMYRNAAGHYAEAEESIDNMLQEQPANREDGLLFMERLAYKLGRWDDIFNDNCQQ</sequence>
<dbReference type="PANTHER" id="PTHR33358:SF12">
    <property type="entry name" value="F-BOX PROTEIN WITH A DOMAIN PROTEIN"/>
    <property type="match status" value="1"/>
</dbReference>
<dbReference type="InterPro" id="IPR027949">
    <property type="entry name" value="Chloroplast_duf"/>
</dbReference>
<comment type="caution">
    <text evidence="2">The sequence shown here is derived from an EMBL/GenBank/DDBJ whole genome shotgun (WGS) entry which is preliminary data.</text>
</comment>
<dbReference type="OrthoDB" id="1897643at2759"/>
<keyword evidence="3" id="KW-1185">Reference proteome</keyword>
<accession>A0A8T2SXF0</accession>
<dbReference type="OMA" id="CHIEGRE"/>
<reference evidence="2" key="1">
    <citation type="submission" date="2021-08" db="EMBL/GenBank/DDBJ databases">
        <title>WGS assembly of Ceratopteris richardii.</title>
        <authorList>
            <person name="Marchant D.B."/>
            <person name="Chen G."/>
            <person name="Jenkins J."/>
            <person name="Shu S."/>
            <person name="Leebens-Mack J."/>
            <person name="Grimwood J."/>
            <person name="Schmutz J."/>
            <person name="Soltis P."/>
            <person name="Soltis D."/>
            <person name="Chen Z.-H."/>
        </authorList>
    </citation>
    <scope>NUCLEOTIDE SEQUENCE</scope>
    <source>
        <strain evidence="2">Whitten #5841</strain>
        <tissue evidence="2">Leaf</tissue>
    </source>
</reference>
<proteinExistence type="predicted"/>
<evidence type="ECO:0000313" key="2">
    <source>
        <dbReference type="EMBL" id="KAH7373524.1"/>
    </source>
</evidence>
<keyword evidence="1" id="KW-0812">Transmembrane</keyword>
<gene>
    <name evidence="2" type="ORF">KP509_17G060400</name>
</gene>
<keyword evidence="1" id="KW-0472">Membrane</keyword>
<name>A0A8T2SXF0_CERRI</name>
<keyword evidence="1" id="KW-1133">Transmembrane helix</keyword>
<protein>
    <recommendedName>
        <fullName evidence="4">SMODS and SLOG-associating 2TM effector domain-containing protein</fullName>
    </recommendedName>
</protein>
<dbReference type="Pfam" id="PF14476">
    <property type="entry name" value="Chloroplast_duf"/>
    <property type="match status" value="1"/>
</dbReference>
<evidence type="ECO:0000256" key="1">
    <source>
        <dbReference type="SAM" id="Phobius"/>
    </source>
</evidence>
<dbReference type="AlphaFoldDB" id="A0A8T2SXF0"/>
<evidence type="ECO:0000313" key="3">
    <source>
        <dbReference type="Proteomes" id="UP000825935"/>
    </source>
</evidence>
<feature type="transmembrane region" description="Helical" evidence="1">
    <location>
        <begin position="181"/>
        <end position="199"/>
    </location>
</feature>
<dbReference type="EMBL" id="CM035422">
    <property type="protein sequence ID" value="KAH7373524.1"/>
    <property type="molecule type" value="Genomic_DNA"/>
</dbReference>
<evidence type="ECO:0008006" key="4">
    <source>
        <dbReference type="Google" id="ProtNLM"/>
    </source>
</evidence>
<dbReference type="PANTHER" id="PTHR33358">
    <property type="entry name" value="F-BOX PROTEIN WITH A DOMAIN PROTEIN"/>
    <property type="match status" value="1"/>
</dbReference>
<feature type="transmembrane region" description="Helical" evidence="1">
    <location>
        <begin position="154"/>
        <end position="175"/>
    </location>
</feature>